<dbReference type="AlphaFoldDB" id="A0A1G2D3K8"/>
<accession>A0A1G2D3K8</accession>
<comment type="caution">
    <text evidence="1">The sequence shown here is derived from an EMBL/GenBank/DDBJ whole genome shotgun (WGS) entry which is preliminary data.</text>
</comment>
<gene>
    <name evidence="1" type="ORF">A3D65_05990</name>
</gene>
<name>A0A1G2D3K8_9BACT</name>
<evidence type="ECO:0008006" key="3">
    <source>
        <dbReference type="Google" id="ProtNLM"/>
    </source>
</evidence>
<organism evidence="1 2">
    <name type="scientific">Candidatus Lloydbacteria bacterium RIFCSPHIGHO2_02_FULL_50_13</name>
    <dbReference type="NCBI Taxonomy" id="1798661"/>
    <lineage>
        <taxon>Bacteria</taxon>
        <taxon>Candidatus Lloydiibacteriota</taxon>
    </lineage>
</organism>
<evidence type="ECO:0000313" key="1">
    <source>
        <dbReference type="EMBL" id="OGZ07511.1"/>
    </source>
</evidence>
<proteinExistence type="predicted"/>
<protein>
    <recommendedName>
        <fullName evidence="3">Baseplate protein J-like domain-containing protein</fullName>
    </recommendedName>
</protein>
<sequence length="337" mass="36350">MKTQAEDKLAYAVMIETASSSAEVAATGEKTVIAKASGKIVAYNEQTNTQRLIKNTRFQAPSGKIYRIRDSITIPKGVVVNGAIRPGTLEVTVYADDAGPEYNSVPVDFTIPGLKNSTIYQKVYARSKGPLAGGASGTVKTVSDQDLKQAGENLRIQLETKLRAKARGNLAASQIAYDQGIVVLLGEPALSNAQASSNNKAIVSAEGTIYVVTFQRADLTQALVKVLSPESEGESITIANLDALEFSMEQKKGNLLLDASMLDFTIKGVPELSWAIDDASVKTSLLGLPKERFTEVLSRNASVLRAKADIRPMWKRSFPEDPEKISVILVDEMPTEE</sequence>
<dbReference type="STRING" id="1798661.A3D65_05990"/>
<dbReference type="EMBL" id="MHLL01000058">
    <property type="protein sequence ID" value="OGZ07511.1"/>
    <property type="molecule type" value="Genomic_DNA"/>
</dbReference>
<reference evidence="1 2" key="1">
    <citation type="journal article" date="2016" name="Nat. Commun.">
        <title>Thousands of microbial genomes shed light on interconnected biogeochemical processes in an aquifer system.</title>
        <authorList>
            <person name="Anantharaman K."/>
            <person name="Brown C.T."/>
            <person name="Hug L.A."/>
            <person name="Sharon I."/>
            <person name="Castelle C.J."/>
            <person name="Probst A.J."/>
            <person name="Thomas B.C."/>
            <person name="Singh A."/>
            <person name="Wilkins M.J."/>
            <person name="Karaoz U."/>
            <person name="Brodie E.L."/>
            <person name="Williams K.H."/>
            <person name="Hubbard S.S."/>
            <person name="Banfield J.F."/>
        </authorList>
    </citation>
    <scope>NUCLEOTIDE SEQUENCE [LARGE SCALE GENOMIC DNA]</scope>
</reference>
<evidence type="ECO:0000313" key="2">
    <source>
        <dbReference type="Proteomes" id="UP000177996"/>
    </source>
</evidence>
<dbReference type="Proteomes" id="UP000177996">
    <property type="component" value="Unassembled WGS sequence"/>
</dbReference>